<dbReference type="InterPro" id="IPR008271">
    <property type="entry name" value="Ser/Thr_kinase_AS"/>
</dbReference>
<dbReference type="Pfam" id="PF00069">
    <property type="entry name" value="Pkinase"/>
    <property type="match status" value="1"/>
</dbReference>
<dbReference type="GO" id="GO:0004674">
    <property type="term" value="F:protein serine/threonine kinase activity"/>
    <property type="evidence" value="ECO:0007669"/>
    <property type="project" value="UniProtKB-KW"/>
</dbReference>
<sequence>MNVGVSTLEGYKICPNCGERNDVSATACAKCNLPLDVANELSDFPTISQTIEDAITLRESKVQVREGVITFTSFRGYRIVKSFSATGAEADTFLLEGNGEQYFLKLYRVGMEPKLEVLQKVKALSEKLSRRLVRIYEVGLDETTSRYFEIMEYAKGGSLKDLVVKIRSLDSGERDRMVRRVVEELAESIHALHMEGIVHRDLKPGNVLVRSMEPLELVLSDFGISLRLGEDASKVYASSFKGTPAYMAPEEVSNYFGKEIDWWHLGIMLYELLEGKNPFAGVSEQVIIHTLVTRGVRVSEGLGERYKKLLKGLLTRDYSKRWGYEQVRDWLEGKEVAVYYEEEEQQELKEWLKAGFNKVSARRWMKLGLDVEEAIGFKATFRYNEAREWIEVGFRNAELVRRWYDAGFSPEEAIVFESLGISQKDANLLKKSSIDAQELKKLVEAEKISPEEIDVHDIVRDLGKGFKLFEKKKWQMNGFNFEDAIAWRNQGFSPEESKAWRNVGFTAKKAKDWKVVGFTPEEARNWRNAGYNAQEAKLWRDEGFTCEEAGGWRKCRFDLEQAKVWRINGFIPSEAELWRDSQFSLEEARLWKANGFTPKEAPGWRDAKFSVEEAKIWKSRDFTFAEAKEWRDKRFDIEEAELWKDAKFEPSEARNWIENGFNLKRAKRWRKRGYDPVRARRLIKTMSVVVRLAMLVGMGYGVHVIVDFLMILFIK</sequence>
<evidence type="ECO:0000256" key="3">
    <source>
        <dbReference type="ARBA" id="ARBA00022741"/>
    </source>
</evidence>
<feature type="transmembrane region" description="Helical" evidence="6">
    <location>
        <begin position="688"/>
        <end position="714"/>
    </location>
</feature>
<dbReference type="GO" id="GO:0005524">
    <property type="term" value="F:ATP binding"/>
    <property type="evidence" value="ECO:0007669"/>
    <property type="project" value="UniProtKB-KW"/>
</dbReference>
<reference evidence="8" key="1">
    <citation type="journal article" date="2020" name="mSystems">
        <title>Genome- and Community-Level Interaction Insights into Carbon Utilization and Element Cycling Functions of Hydrothermarchaeota in Hydrothermal Sediment.</title>
        <authorList>
            <person name="Zhou Z."/>
            <person name="Liu Y."/>
            <person name="Xu W."/>
            <person name="Pan J."/>
            <person name="Luo Z.H."/>
            <person name="Li M."/>
        </authorList>
    </citation>
    <scope>NUCLEOTIDE SEQUENCE [LARGE SCALE GENOMIC DNA]</scope>
    <source>
        <strain evidence="8">SpSt-86</strain>
    </source>
</reference>
<evidence type="ECO:0000256" key="6">
    <source>
        <dbReference type="SAM" id="Phobius"/>
    </source>
</evidence>
<dbReference type="SUPFAM" id="SSF56112">
    <property type="entry name" value="Protein kinase-like (PK-like)"/>
    <property type="match status" value="1"/>
</dbReference>
<keyword evidence="6" id="KW-1133">Transmembrane helix</keyword>
<name>A0A832MN18_9THEM</name>
<dbReference type="PROSITE" id="PS00108">
    <property type="entry name" value="PROTEIN_KINASE_ST"/>
    <property type="match status" value="1"/>
</dbReference>
<comment type="caution">
    <text evidence="8">The sequence shown here is derived from an EMBL/GenBank/DDBJ whole genome shotgun (WGS) entry which is preliminary data.</text>
</comment>
<dbReference type="Gene3D" id="1.10.510.10">
    <property type="entry name" value="Transferase(Phosphotransferase) domain 1"/>
    <property type="match status" value="1"/>
</dbReference>
<gene>
    <name evidence="8" type="ORF">ENW55_05785</name>
</gene>
<dbReference type="AlphaFoldDB" id="A0A832MN18"/>
<dbReference type="InterPro" id="IPR000719">
    <property type="entry name" value="Prot_kinase_dom"/>
</dbReference>
<protein>
    <submittedName>
        <fullName evidence="8">Serine/threonine-protein kinase</fullName>
    </submittedName>
</protein>
<keyword evidence="1" id="KW-0723">Serine/threonine-protein kinase</keyword>
<keyword evidence="3" id="KW-0547">Nucleotide-binding</keyword>
<keyword evidence="4 8" id="KW-0418">Kinase</keyword>
<evidence type="ECO:0000256" key="5">
    <source>
        <dbReference type="ARBA" id="ARBA00022840"/>
    </source>
</evidence>
<dbReference type="SMART" id="SM00220">
    <property type="entry name" value="S_TKc"/>
    <property type="match status" value="1"/>
</dbReference>
<dbReference type="PANTHER" id="PTHR24351">
    <property type="entry name" value="RIBOSOMAL PROTEIN S6 KINASE"/>
    <property type="match status" value="1"/>
</dbReference>
<keyword evidence="2" id="KW-0808">Transferase</keyword>
<evidence type="ECO:0000256" key="4">
    <source>
        <dbReference type="ARBA" id="ARBA00022777"/>
    </source>
</evidence>
<dbReference type="EMBL" id="DTKQ01000042">
    <property type="protein sequence ID" value="HGZ79474.1"/>
    <property type="molecule type" value="Genomic_DNA"/>
</dbReference>
<keyword evidence="6" id="KW-0472">Membrane</keyword>
<dbReference type="InterPro" id="IPR011009">
    <property type="entry name" value="Kinase-like_dom_sf"/>
</dbReference>
<keyword evidence="5" id="KW-0067">ATP-binding</keyword>
<evidence type="ECO:0000313" key="8">
    <source>
        <dbReference type="EMBL" id="HGZ79474.1"/>
    </source>
</evidence>
<evidence type="ECO:0000259" key="7">
    <source>
        <dbReference type="PROSITE" id="PS50011"/>
    </source>
</evidence>
<accession>A0A832MN18</accession>
<feature type="domain" description="Protein kinase" evidence="7">
    <location>
        <begin position="78"/>
        <end position="331"/>
    </location>
</feature>
<dbReference type="PROSITE" id="PS50011">
    <property type="entry name" value="PROTEIN_KINASE_DOM"/>
    <property type="match status" value="1"/>
</dbReference>
<keyword evidence="6" id="KW-0812">Transmembrane</keyword>
<organism evidence="8">
    <name type="scientific">Pseudothermotoga hypogea</name>
    <dbReference type="NCBI Taxonomy" id="57487"/>
    <lineage>
        <taxon>Bacteria</taxon>
        <taxon>Thermotogati</taxon>
        <taxon>Thermotogota</taxon>
        <taxon>Thermotogae</taxon>
        <taxon>Thermotogales</taxon>
        <taxon>Thermotogaceae</taxon>
        <taxon>Pseudothermotoga</taxon>
    </lineage>
</organism>
<evidence type="ECO:0000256" key="1">
    <source>
        <dbReference type="ARBA" id="ARBA00022527"/>
    </source>
</evidence>
<proteinExistence type="predicted"/>
<evidence type="ECO:0000256" key="2">
    <source>
        <dbReference type="ARBA" id="ARBA00022679"/>
    </source>
</evidence>